<evidence type="ECO:0000256" key="4">
    <source>
        <dbReference type="ARBA" id="ARBA00022692"/>
    </source>
</evidence>
<feature type="transmembrane region" description="Helical" evidence="8">
    <location>
        <begin position="34"/>
        <end position="53"/>
    </location>
</feature>
<dbReference type="OrthoDB" id="5062115at2759"/>
<keyword evidence="7" id="KW-1015">Disulfide bond</keyword>
<keyword evidence="8" id="KW-0406">Ion transport</keyword>
<dbReference type="EnsemblMetazoa" id="SCAU007257-RC">
    <property type="protein sequence ID" value="SCAU007257-PC"/>
    <property type="gene ID" value="SCAU007257"/>
</dbReference>
<dbReference type="PANTHER" id="PTHR11388:SF131">
    <property type="entry name" value="SOLUTE CARRIER ORGANIC ANION TRANSPORTER FAMILY MEMBER"/>
    <property type="match status" value="1"/>
</dbReference>
<dbReference type="PANTHER" id="PTHR11388">
    <property type="entry name" value="ORGANIC ANION TRANSPORTER"/>
    <property type="match status" value="1"/>
</dbReference>
<comment type="similarity">
    <text evidence="2 8">Belongs to the organo anion transporter (TC 2.A.60) family.</text>
</comment>
<feature type="transmembrane region" description="Helical" evidence="8">
    <location>
        <begin position="424"/>
        <end position="444"/>
    </location>
</feature>
<evidence type="ECO:0000259" key="9">
    <source>
        <dbReference type="PROSITE" id="PS51465"/>
    </source>
</evidence>
<dbReference type="InterPro" id="IPR002350">
    <property type="entry name" value="Kazal_dom"/>
</dbReference>
<organism evidence="10 11">
    <name type="scientific">Stomoxys calcitrans</name>
    <name type="common">Stable fly</name>
    <name type="synonym">Conops calcitrans</name>
    <dbReference type="NCBI Taxonomy" id="35570"/>
    <lineage>
        <taxon>Eukaryota</taxon>
        <taxon>Metazoa</taxon>
        <taxon>Ecdysozoa</taxon>
        <taxon>Arthropoda</taxon>
        <taxon>Hexapoda</taxon>
        <taxon>Insecta</taxon>
        <taxon>Pterygota</taxon>
        <taxon>Neoptera</taxon>
        <taxon>Endopterygota</taxon>
        <taxon>Diptera</taxon>
        <taxon>Brachycera</taxon>
        <taxon>Muscomorpha</taxon>
        <taxon>Muscoidea</taxon>
        <taxon>Muscidae</taxon>
        <taxon>Stomoxys</taxon>
    </lineage>
</organism>
<dbReference type="InterPro" id="IPR004156">
    <property type="entry name" value="OATP"/>
</dbReference>
<keyword evidence="11" id="KW-1185">Reference proteome</keyword>
<feature type="transmembrane region" description="Helical" evidence="8">
    <location>
        <begin position="101"/>
        <end position="123"/>
    </location>
</feature>
<dbReference type="EnsemblMetazoa" id="SCAU007257-RD">
    <property type="protein sequence ID" value="SCAU007257-PD"/>
    <property type="gene ID" value="SCAU007257"/>
</dbReference>
<gene>
    <name evidence="10" type="primary">106090889</name>
</gene>
<dbReference type="EnsemblMetazoa" id="SCAU007257-RA">
    <property type="protein sequence ID" value="SCAU007257-PA"/>
    <property type="gene ID" value="SCAU007257"/>
</dbReference>
<reference evidence="10" key="2">
    <citation type="submission" date="2020-05" db="UniProtKB">
        <authorList>
            <consortium name="EnsemblMetazoa"/>
        </authorList>
    </citation>
    <scope>IDENTIFICATION</scope>
    <source>
        <strain evidence="10">USDA</strain>
    </source>
</reference>
<dbReference type="PROSITE" id="PS51465">
    <property type="entry name" value="KAZAL_2"/>
    <property type="match status" value="1"/>
</dbReference>
<evidence type="ECO:0000256" key="3">
    <source>
        <dbReference type="ARBA" id="ARBA00022475"/>
    </source>
</evidence>
<proteinExistence type="inferred from homology"/>
<dbReference type="CDD" id="cd17336">
    <property type="entry name" value="MFS_SLCO_OATP"/>
    <property type="match status" value="1"/>
</dbReference>
<feature type="transmembrane region" description="Helical" evidence="8">
    <location>
        <begin position="172"/>
        <end position="195"/>
    </location>
</feature>
<dbReference type="EnsemblMetazoa" id="SCAU007257-RB">
    <property type="protein sequence ID" value="SCAU007257-PB"/>
    <property type="gene ID" value="SCAU007257"/>
</dbReference>
<sequence>MPSGTLRPHDDQQHLCGLAKWHPAWMQRYANSKMFMAVYGLMGTIQAMSYMYFVVTLTTIEKRFKIPSQTTGIILSGNEISQILLSLILSYIGGQRNRPRWIASGIVFCGISCYILALPHFIYGAGQDMLQYTKEYYDFEGENATVTLVNATIKNSQQLCGILKTSHECESLFSIVPLVLVFLSQFVLGIGNTLYYSLGQSYLDDNTKKTNTPLMLSVAFSLRLVGPIVGFFLGYVSLNMFIDPSKTPLIDSKDPRWLGAWWFGWMILGTLMILFSGLIGLFPKELPKRPPVLRNSHVPHVLRHEELKMDECLPLGRSFSSNATLDAPVVDKPDFPKLKDFPRALMRLLRNKLLIFNITSGIFYILGASAIMTFLTKYMEVQFHRNSQSATIVVGPISILGMVVGLIGSGLILSKKKPTPSKVLMWNVIVGFVFILGQIGYMFLYCSDSVVLDQHGKLNLSLSCNKNCGCEDVPYTPVCHEDTETTFFSPCHAGCQTWNSDLKYYSNCSCLAKNHDALNTTSIPLTTELHTVTSTLDGLLQPLLTTSIITSNAITSTTIGVTTQATTSTHRQFSTSNSYESSTLYDDFYTTTSDAFDEYDTTETTLKTRSRRSLDDLPMDNVIKPGICLKGCNKAFWIFTIVSMLLNWFGSSGRIGNILVNYRAVSTEDKSFAQGLMLMMVSLFGLIPGPIIFGRIIDSTCLKWTKTCTGNGNCQLYDQEAFRVNINSVACCFTAIGVFFDILVWYHGRHLDLYGEKEAERIKEMERKNMPITPLLMKKNYDS</sequence>
<dbReference type="KEGG" id="scac:106090889"/>
<evidence type="ECO:0000256" key="5">
    <source>
        <dbReference type="ARBA" id="ARBA00022989"/>
    </source>
</evidence>
<dbReference type="InterPro" id="IPR036259">
    <property type="entry name" value="MFS_trans_sf"/>
</dbReference>
<keyword evidence="5 8" id="KW-1133">Transmembrane helix</keyword>
<evidence type="ECO:0000256" key="2">
    <source>
        <dbReference type="ARBA" id="ARBA00009657"/>
    </source>
</evidence>
<protein>
    <recommendedName>
        <fullName evidence="8">Solute carrier organic anion transporter family member</fullName>
    </recommendedName>
</protein>
<evidence type="ECO:0000256" key="8">
    <source>
        <dbReference type="RuleBase" id="RU362056"/>
    </source>
</evidence>
<feature type="transmembrane region" description="Helical" evidence="8">
    <location>
        <begin position="73"/>
        <end position="94"/>
    </location>
</feature>
<dbReference type="GO" id="GO:0043252">
    <property type="term" value="P:sodium-independent organic anion transport"/>
    <property type="evidence" value="ECO:0007669"/>
    <property type="project" value="TreeGrafter"/>
</dbReference>
<dbReference type="Proteomes" id="UP000095300">
    <property type="component" value="Unassembled WGS sequence"/>
</dbReference>
<dbReference type="Gene3D" id="1.20.1250.20">
    <property type="entry name" value="MFS general substrate transporter like domains"/>
    <property type="match status" value="1"/>
</dbReference>
<feature type="domain" description="Kazal-like" evidence="9">
    <location>
        <begin position="458"/>
        <end position="509"/>
    </location>
</feature>
<dbReference type="AlphaFoldDB" id="A0A1I8PEC0"/>
<dbReference type="GO" id="GO:0005886">
    <property type="term" value="C:plasma membrane"/>
    <property type="evidence" value="ECO:0007669"/>
    <property type="project" value="UniProtKB-SubCell"/>
</dbReference>
<keyword evidence="3" id="KW-1003">Cell membrane</keyword>
<evidence type="ECO:0000256" key="1">
    <source>
        <dbReference type="ARBA" id="ARBA00004651"/>
    </source>
</evidence>
<dbReference type="GO" id="GO:0015347">
    <property type="term" value="F:sodium-independent organic anion transmembrane transporter activity"/>
    <property type="evidence" value="ECO:0007669"/>
    <property type="project" value="TreeGrafter"/>
</dbReference>
<evidence type="ECO:0000313" key="10">
    <source>
        <dbReference type="EnsemblMetazoa" id="SCAU007257-PD"/>
    </source>
</evidence>
<dbReference type="NCBIfam" id="TIGR00805">
    <property type="entry name" value="oat"/>
    <property type="match status" value="1"/>
</dbReference>
<feature type="transmembrane region" description="Helical" evidence="8">
    <location>
        <begin position="676"/>
        <end position="697"/>
    </location>
</feature>
<comment type="subcellular location">
    <subcellularLocation>
        <location evidence="1 8">Cell membrane</location>
        <topology evidence="1 8">Multi-pass membrane protein</topology>
    </subcellularLocation>
</comment>
<evidence type="ECO:0000313" key="11">
    <source>
        <dbReference type="Proteomes" id="UP000095300"/>
    </source>
</evidence>
<dbReference type="VEuPathDB" id="VectorBase:SCAU007257"/>
<keyword evidence="6 8" id="KW-0472">Membrane</keyword>
<accession>A0A1I8PEC0</accession>
<dbReference type="GO" id="GO:0006811">
    <property type="term" value="P:monoatomic ion transport"/>
    <property type="evidence" value="ECO:0007669"/>
    <property type="project" value="UniProtKB-KW"/>
</dbReference>
<name>A0A1I8PEC0_STOCA</name>
<feature type="transmembrane region" description="Helical" evidence="8">
    <location>
        <begin position="262"/>
        <end position="282"/>
    </location>
</feature>
<reference evidence="11" key="1">
    <citation type="submission" date="2015-05" db="EMBL/GenBank/DDBJ databases">
        <authorList>
            <person name="Wilson R.K."/>
            <person name="Warren W.C."/>
            <person name="Olafson P."/>
        </authorList>
    </citation>
    <scope>NUCLEOTIDE SEQUENCE [LARGE SCALE GENOMIC DNA]</scope>
    <source>
        <strain evidence="11">USDA</strain>
    </source>
</reference>
<keyword evidence="4 8" id="KW-0812">Transmembrane</keyword>
<dbReference type="SUPFAM" id="SSF103473">
    <property type="entry name" value="MFS general substrate transporter"/>
    <property type="match status" value="2"/>
</dbReference>
<feature type="transmembrane region" description="Helical" evidence="8">
    <location>
        <begin position="390"/>
        <end position="412"/>
    </location>
</feature>
<feature type="transmembrane region" description="Helical" evidence="8">
    <location>
        <begin position="353"/>
        <end position="375"/>
    </location>
</feature>
<feature type="transmembrane region" description="Helical" evidence="8">
    <location>
        <begin position="726"/>
        <end position="746"/>
    </location>
</feature>
<keyword evidence="8" id="KW-0813">Transport</keyword>
<dbReference type="Pfam" id="PF03137">
    <property type="entry name" value="OATP"/>
    <property type="match status" value="1"/>
</dbReference>
<feature type="transmembrane region" description="Helical" evidence="8">
    <location>
        <begin position="216"/>
        <end position="242"/>
    </location>
</feature>
<feature type="transmembrane region" description="Helical" evidence="8">
    <location>
        <begin position="635"/>
        <end position="655"/>
    </location>
</feature>
<evidence type="ECO:0000256" key="6">
    <source>
        <dbReference type="ARBA" id="ARBA00023136"/>
    </source>
</evidence>
<evidence type="ECO:0000256" key="7">
    <source>
        <dbReference type="ARBA" id="ARBA00023157"/>
    </source>
</evidence>